<dbReference type="PANTHER" id="PTHR44858">
    <property type="entry name" value="TETRATRICOPEPTIDE REPEAT PROTEIN 6"/>
    <property type="match status" value="1"/>
</dbReference>
<name>A0A6S6SM52_9BACT</name>
<dbReference type="GO" id="GO:0046813">
    <property type="term" value="P:receptor-mediated virion attachment to host cell"/>
    <property type="evidence" value="ECO:0007669"/>
    <property type="project" value="TreeGrafter"/>
</dbReference>
<dbReference type="EMBL" id="CACVAS010000040">
    <property type="protein sequence ID" value="CAA6806209.1"/>
    <property type="molecule type" value="Genomic_DNA"/>
</dbReference>
<feature type="non-terminal residue" evidence="5">
    <location>
        <position position="959"/>
    </location>
</feature>
<dbReference type="AlphaFoldDB" id="A0A6S6SM52"/>
<keyword evidence="4" id="KW-0175">Coiled coil</keyword>
<evidence type="ECO:0000256" key="4">
    <source>
        <dbReference type="SAM" id="Coils"/>
    </source>
</evidence>
<dbReference type="InterPro" id="IPR050498">
    <property type="entry name" value="Ycf3"/>
</dbReference>
<accession>A0A6S6SM52</accession>
<evidence type="ECO:0000256" key="2">
    <source>
        <dbReference type="ARBA" id="ARBA00022803"/>
    </source>
</evidence>
<feature type="repeat" description="TPR" evidence="3">
    <location>
        <begin position="254"/>
        <end position="287"/>
    </location>
</feature>
<keyword evidence="1" id="KW-0677">Repeat</keyword>
<dbReference type="InterPro" id="IPR019734">
    <property type="entry name" value="TPR_rpt"/>
</dbReference>
<dbReference type="SMART" id="SM00028">
    <property type="entry name" value="TPR"/>
    <property type="match status" value="6"/>
</dbReference>
<reference evidence="5" key="1">
    <citation type="submission" date="2020-01" db="EMBL/GenBank/DDBJ databases">
        <authorList>
            <person name="Meier V. D."/>
            <person name="Meier V D."/>
        </authorList>
    </citation>
    <scope>NUCLEOTIDE SEQUENCE</scope>
    <source>
        <strain evidence="5">HLG_WM_MAG_01</strain>
    </source>
</reference>
<organism evidence="5">
    <name type="scientific">uncultured Sulfurovum sp</name>
    <dbReference type="NCBI Taxonomy" id="269237"/>
    <lineage>
        <taxon>Bacteria</taxon>
        <taxon>Pseudomonadati</taxon>
        <taxon>Campylobacterota</taxon>
        <taxon>Epsilonproteobacteria</taxon>
        <taxon>Campylobacterales</taxon>
        <taxon>Sulfurovaceae</taxon>
        <taxon>Sulfurovum</taxon>
        <taxon>environmental samples</taxon>
    </lineage>
</organism>
<evidence type="ECO:0000256" key="1">
    <source>
        <dbReference type="ARBA" id="ARBA00022737"/>
    </source>
</evidence>
<sequence length="959" mass="111229">MVKEKENILIDNCLDKYSLALTHQSNKKYTKAIELLNEAISDIIKPQNPLNEVHLIAILQDTLATIYMEVDEREKALYYFEKSVLNIEIFLEHEIQDSIEHQENQALKLIDMSTLYRSLQEYDKAIESSKKAIAYYEILINLNDKYQEDNIYTIKGEISMINAEVADMIEMDRKKATEYIQQAIEFYDLALSIKPDTIEYQTEKALAQILLADNYSQNYDTSADALSLLEEALKSFEILLKKLPHDEQIRISSANSKAHLGRIYRELGEIYVALEYFEKAIDDYTLYLQDLPLDYEALDHIGVNLNNMANIYISTQEKNQVSSLLTQAIEHYNTILRKSKKGEDSNYDALIVKEVIYHKAIAQIDLSRFYIELGALGKAKAIIQESISDSIVAIEKDASDINFLNQKALAIIVQSDIDDIENNHTKAIEGYKDAITIFDIALKIKPNDLFTLNHRGLAKGDIVTSCIDLDEKEEGDMWFTEAMKDYDHGIKLSPTFTDMVINRATLLSDWVYANKHSLKQEELLELLQSSTADFDAILEKNPYHFSAMNNKLTISSDIASIYKEQGETQKVLEIYYDEVENYTKFLEIYNNDLMSFMNAGVSKLLLSKELITLQKPVEALSFLKSSLSDYATVLKSDLNDMETLRNQSLSMREIIDIETSSEYLQESIELNHKMLKLYDNYFIGIEKEKDSHTLTYNMTFPLNSLIYAYNRSKNFDVNAIINALEMTKAKTLKMLIRQTIEENNLNPDDRDRFVELQKKQKILHKALKSLKIKVKEHKEAYSEMKTLKSVPKIELKSIQKVLEKSLTEREKLYEELHHYSKELSKLLDLDLDAFDPKILKNINNESVVLYPIYDADRSELQVVALYKEKDEIKVKIEYKVLEDNPKFYNFILLIKDVEEFFGLEEESEREKKIKALNSKYGKMSKKVLETLFELDKNFKILTLKIDLDELINNHRYKIL</sequence>
<dbReference type="Gene3D" id="1.25.40.10">
    <property type="entry name" value="Tetratricopeptide repeat domain"/>
    <property type="match status" value="4"/>
</dbReference>
<dbReference type="SUPFAM" id="SSF48439">
    <property type="entry name" value="Protein prenylyltransferase"/>
    <property type="match status" value="1"/>
</dbReference>
<dbReference type="GO" id="GO:0009279">
    <property type="term" value="C:cell outer membrane"/>
    <property type="evidence" value="ECO:0007669"/>
    <property type="project" value="TreeGrafter"/>
</dbReference>
<keyword evidence="2 3" id="KW-0802">TPR repeat</keyword>
<gene>
    <name evidence="5" type="ORF">HELGO_WM33723</name>
</gene>
<dbReference type="Pfam" id="PF13181">
    <property type="entry name" value="TPR_8"/>
    <property type="match status" value="1"/>
</dbReference>
<dbReference type="InterPro" id="IPR011990">
    <property type="entry name" value="TPR-like_helical_dom_sf"/>
</dbReference>
<dbReference type="PROSITE" id="PS50005">
    <property type="entry name" value="TPR"/>
    <property type="match status" value="1"/>
</dbReference>
<protein>
    <recommendedName>
        <fullName evidence="6">Tetratricopeptide repeat protein</fullName>
    </recommendedName>
</protein>
<dbReference type="PANTHER" id="PTHR44858:SF1">
    <property type="entry name" value="UDP-N-ACETYLGLUCOSAMINE--PEPTIDE N-ACETYLGLUCOSAMINYLTRANSFERASE SPINDLY-RELATED"/>
    <property type="match status" value="1"/>
</dbReference>
<evidence type="ECO:0000313" key="5">
    <source>
        <dbReference type="EMBL" id="CAA6806209.1"/>
    </source>
</evidence>
<evidence type="ECO:0000256" key="3">
    <source>
        <dbReference type="PROSITE-ProRule" id="PRU00339"/>
    </source>
</evidence>
<feature type="coiled-coil region" evidence="4">
    <location>
        <begin position="767"/>
        <end position="829"/>
    </location>
</feature>
<dbReference type="SUPFAM" id="SSF48452">
    <property type="entry name" value="TPR-like"/>
    <property type="match status" value="2"/>
</dbReference>
<evidence type="ECO:0008006" key="6">
    <source>
        <dbReference type="Google" id="ProtNLM"/>
    </source>
</evidence>
<proteinExistence type="predicted"/>